<dbReference type="GO" id="GO:0005886">
    <property type="term" value="C:plasma membrane"/>
    <property type="evidence" value="ECO:0007669"/>
    <property type="project" value="UniProtKB-SubCell"/>
</dbReference>
<evidence type="ECO:0000256" key="3">
    <source>
        <dbReference type="ARBA" id="ARBA00022692"/>
    </source>
</evidence>
<evidence type="ECO:0000256" key="4">
    <source>
        <dbReference type="ARBA" id="ARBA00022989"/>
    </source>
</evidence>
<protein>
    <submittedName>
        <fullName evidence="8">Putative membrane protein</fullName>
    </submittedName>
</protein>
<keyword evidence="2" id="KW-1003">Cell membrane</keyword>
<sequence>MRVRSRPGRTEAGTEPDYRFSLANERTFLAYVRTALALDAGGLAVAHLFDGAGTERLGQAAGAGLIALGVLVAVAGYRRWRVNQHAMRMGRALPRTSMGLVLTAVVGLVSAVAVALVLAV</sequence>
<evidence type="ECO:0000313" key="8">
    <source>
        <dbReference type="EMBL" id="NYJ32645.1"/>
    </source>
</evidence>
<evidence type="ECO:0000259" key="7">
    <source>
        <dbReference type="Pfam" id="PF02656"/>
    </source>
</evidence>
<reference evidence="8 9" key="1">
    <citation type="submission" date="2020-07" db="EMBL/GenBank/DDBJ databases">
        <title>Sequencing the genomes of 1000 actinobacteria strains.</title>
        <authorList>
            <person name="Klenk H.-P."/>
        </authorList>
    </citation>
    <scope>NUCLEOTIDE SEQUENCE [LARGE SCALE GENOMIC DNA]</scope>
    <source>
        <strain evidence="8 9">DSM 44442</strain>
    </source>
</reference>
<feature type="domain" description="DUF202" evidence="7">
    <location>
        <begin position="19"/>
        <end position="86"/>
    </location>
</feature>
<dbReference type="PANTHER" id="PTHR34187">
    <property type="entry name" value="FGR18P"/>
    <property type="match status" value="1"/>
</dbReference>
<accession>A0A7Z0EID6</accession>
<feature type="transmembrane region" description="Helical" evidence="6">
    <location>
        <begin position="28"/>
        <end position="48"/>
    </location>
</feature>
<evidence type="ECO:0000256" key="5">
    <source>
        <dbReference type="ARBA" id="ARBA00023136"/>
    </source>
</evidence>
<feature type="transmembrane region" description="Helical" evidence="6">
    <location>
        <begin position="98"/>
        <end position="119"/>
    </location>
</feature>
<dbReference type="RefSeq" id="WP_312889068.1">
    <property type="nucleotide sequence ID" value="NZ_JACCFS010000001.1"/>
</dbReference>
<feature type="transmembrane region" description="Helical" evidence="6">
    <location>
        <begin position="60"/>
        <end position="77"/>
    </location>
</feature>
<dbReference type="PANTHER" id="PTHR34187:SF2">
    <property type="entry name" value="DUF202 DOMAIN-CONTAINING PROTEIN"/>
    <property type="match status" value="1"/>
</dbReference>
<evidence type="ECO:0000313" key="9">
    <source>
        <dbReference type="Proteomes" id="UP000572051"/>
    </source>
</evidence>
<keyword evidence="4 6" id="KW-1133">Transmembrane helix</keyword>
<gene>
    <name evidence="8" type="ORF">HNR10_000526</name>
</gene>
<name>A0A7Z0EID6_9ACTN</name>
<proteinExistence type="predicted"/>
<dbReference type="EMBL" id="JACCFS010000001">
    <property type="protein sequence ID" value="NYJ32645.1"/>
    <property type="molecule type" value="Genomic_DNA"/>
</dbReference>
<comment type="subcellular location">
    <subcellularLocation>
        <location evidence="1">Cell membrane</location>
        <topology evidence="1">Multi-pass membrane protein</topology>
    </subcellularLocation>
</comment>
<dbReference type="Proteomes" id="UP000572051">
    <property type="component" value="Unassembled WGS sequence"/>
</dbReference>
<keyword evidence="5 6" id="KW-0472">Membrane</keyword>
<evidence type="ECO:0000256" key="2">
    <source>
        <dbReference type="ARBA" id="ARBA00022475"/>
    </source>
</evidence>
<evidence type="ECO:0000256" key="1">
    <source>
        <dbReference type="ARBA" id="ARBA00004651"/>
    </source>
</evidence>
<dbReference type="Pfam" id="PF02656">
    <property type="entry name" value="DUF202"/>
    <property type="match status" value="1"/>
</dbReference>
<keyword evidence="3 6" id="KW-0812">Transmembrane</keyword>
<organism evidence="8 9">
    <name type="scientific">Nocardiopsis aegyptia</name>
    <dbReference type="NCBI Taxonomy" id="220378"/>
    <lineage>
        <taxon>Bacteria</taxon>
        <taxon>Bacillati</taxon>
        <taxon>Actinomycetota</taxon>
        <taxon>Actinomycetes</taxon>
        <taxon>Streptosporangiales</taxon>
        <taxon>Nocardiopsidaceae</taxon>
        <taxon>Nocardiopsis</taxon>
    </lineage>
</organism>
<dbReference type="InterPro" id="IPR052053">
    <property type="entry name" value="IM_YidH-like"/>
</dbReference>
<comment type="caution">
    <text evidence="8">The sequence shown here is derived from an EMBL/GenBank/DDBJ whole genome shotgun (WGS) entry which is preliminary data.</text>
</comment>
<dbReference type="InterPro" id="IPR003807">
    <property type="entry name" value="DUF202"/>
</dbReference>
<evidence type="ECO:0000256" key="6">
    <source>
        <dbReference type="SAM" id="Phobius"/>
    </source>
</evidence>
<keyword evidence="9" id="KW-1185">Reference proteome</keyword>
<dbReference type="AlphaFoldDB" id="A0A7Z0EID6"/>